<name>A0A1X0YG62_MYCSI</name>
<accession>A0A1X0YG62</accession>
<dbReference type="InterPro" id="IPR014710">
    <property type="entry name" value="RmlC-like_jellyroll"/>
</dbReference>
<proteinExistence type="predicted"/>
<dbReference type="InterPro" id="IPR000595">
    <property type="entry name" value="cNMP-bd_dom"/>
</dbReference>
<dbReference type="CDD" id="cd00038">
    <property type="entry name" value="CAP_ED"/>
    <property type="match status" value="1"/>
</dbReference>
<dbReference type="PROSITE" id="PS50042">
    <property type="entry name" value="CNMP_BINDING_3"/>
    <property type="match status" value="1"/>
</dbReference>
<organism evidence="2 3">
    <name type="scientific">Mycobacterium simiae</name>
    <name type="common">Mycobacterium habana</name>
    <dbReference type="NCBI Taxonomy" id="1784"/>
    <lineage>
        <taxon>Bacteria</taxon>
        <taxon>Bacillati</taxon>
        <taxon>Actinomycetota</taxon>
        <taxon>Actinomycetes</taxon>
        <taxon>Mycobacteriales</taxon>
        <taxon>Mycobacteriaceae</taxon>
        <taxon>Mycobacterium</taxon>
        <taxon>Mycobacterium simiae complex</taxon>
    </lineage>
</organism>
<dbReference type="Proteomes" id="UP000193040">
    <property type="component" value="Unassembled WGS sequence"/>
</dbReference>
<dbReference type="Pfam" id="PF00027">
    <property type="entry name" value="cNMP_binding"/>
    <property type="match status" value="1"/>
</dbReference>
<dbReference type="SUPFAM" id="SSF46785">
    <property type="entry name" value="Winged helix' DNA-binding domain"/>
    <property type="match status" value="1"/>
</dbReference>
<protein>
    <recommendedName>
        <fullName evidence="1">Cyclic nucleotide-binding domain-containing protein</fullName>
    </recommendedName>
</protein>
<reference evidence="2 3" key="1">
    <citation type="submission" date="2017-03" db="EMBL/GenBank/DDBJ databases">
        <title>Genomic insights into Mycobacterium simiae human colonization.</title>
        <authorList>
            <person name="Steffani J.L."/>
            <person name="Brunck M.E."/>
            <person name="Cruz E."/>
            <person name="Montiel R."/>
            <person name="Barona F."/>
        </authorList>
    </citation>
    <scope>NUCLEOTIDE SEQUENCE [LARGE SCALE GENOMIC DNA]</scope>
    <source>
        <strain evidence="2 3">MsiGto</strain>
    </source>
</reference>
<keyword evidence="3" id="KW-1185">Reference proteome</keyword>
<feature type="domain" description="Cyclic nucleotide-binding" evidence="1">
    <location>
        <begin position="30"/>
        <end position="150"/>
    </location>
</feature>
<dbReference type="SMART" id="SM00100">
    <property type="entry name" value="cNMP"/>
    <property type="match status" value="1"/>
</dbReference>
<dbReference type="SUPFAM" id="SSF51206">
    <property type="entry name" value="cAMP-binding domain-like"/>
    <property type="match status" value="1"/>
</dbReference>
<dbReference type="Gene3D" id="2.60.120.10">
    <property type="entry name" value="Jelly Rolls"/>
    <property type="match status" value="1"/>
</dbReference>
<dbReference type="Gene3D" id="1.10.10.10">
    <property type="entry name" value="Winged helix-like DNA-binding domain superfamily/Winged helix DNA-binding domain"/>
    <property type="match status" value="1"/>
</dbReference>
<dbReference type="InterPro" id="IPR036390">
    <property type="entry name" value="WH_DNA-bd_sf"/>
</dbReference>
<dbReference type="InterPro" id="IPR018490">
    <property type="entry name" value="cNMP-bd_dom_sf"/>
</dbReference>
<sequence>MVGLPNFDGVHNRDEYESGDVHKALIASGIFAKTEREVVAGFARRLLLKRLPAGLVLDAERDFSGHVYVIVSGKVNLVYRRADDSELGLTVFGASQIFGAKTLFDPDSHGCFLITRTKVVVVPIAQEQLLGLMAEHPEIGEQLLRLFARWAKETGNLLADFAFADARVRTASRLLVLSKRFGFRVGDAVSVTHEMALSDFARLVRVDPDVVDPTLRGFADCGWIRLQGTDVVIVDAEALQSVCRCGSAQLGGAA</sequence>
<gene>
    <name evidence="2" type="ORF">B5M45_02605</name>
</gene>
<evidence type="ECO:0000313" key="2">
    <source>
        <dbReference type="EMBL" id="ORJ64115.1"/>
    </source>
</evidence>
<evidence type="ECO:0000313" key="3">
    <source>
        <dbReference type="Proteomes" id="UP000193040"/>
    </source>
</evidence>
<comment type="caution">
    <text evidence="2">The sequence shown here is derived from an EMBL/GenBank/DDBJ whole genome shotgun (WGS) entry which is preliminary data.</text>
</comment>
<dbReference type="InterPro" id="IPR036388">
    <property type="entry name" value="WH-like_DNA-bd_sf"/>
</dbReference>
<dbReference type="EMBL" id="MZZM01000005">
    <property type="protein sequence ID" value="ORJ64115.1"/>
    <property type="molecule type" value="Genomic_DNA"/>
</dbReference>
<evidence type="ECO:0000259" key="1">
    <source>
        <dbReference type="PROSITE" id="PS50042"/>
    </source>
</evidence>
<dbReference type="AlphaFoldDB" id="A0A1X0YG62"/>